<keyword evidence="3" id="KW-0408">Iron</keyword>
<dbReference type="KEGG" id="halh:HTSR_0628"/>
<dbReference type="PATRIC" id="fig|1855411.3.peg.628"/>
<dbReference type="InterPro" id="IPR017900">
    <property type="entry name" value="4Fe4S_Fe_S_CS"/>
</dbReference>
<feature type="domain" description="4Fe-4S ferredoxin-type" evidence="6">
    <location>
        <begin position="40"/>
        <end position="75"/>
    </location>
</feature>
<protein>
    <submittedName>
        <fullName evidence="7">4Fe-4S ferredoxin iron-sulfur binding domain protein</fullName>
    </submittedName>
</protein>
<dbReference type="PANTHER" id="PTHR43177">
    <property type="entry name" value="PROTEIN NRFC"/>
    <property type="match status" value="1"/>
</dbReference>
<dbReference type="EMBL" id="CP016070">
    <property type="protein sequence ID" value="AOW79821.1"/>
    <property type="molecule type" value="Genomic_DNA"/>
</dbReference>
<dbReference type="GO" id="GO:0016491">
    <property type="term" value="F:oxidoreductase activity"/>
    <property type="evidence" value="ECO:0007669"/>
    <property type="project" value="UniProtKB-ARBA"/>
</dbReference>
<accession>A0A1D8S3A7</accession>
<evidence type="ECO:0000259" key="6">
    <source>
        <dbReference type="PROSITE" id="PS51379"/>
    </source>
</evidence>
<feature type="region of interest" description="Disordered" evidence="5">
    <location>
        <begin position="233"/>
        <end position="277"/>
    </location>
</feature>
<evidence type="ECO:0000313" key="8">
    <source>
        <dbReference type="Proteomes" id="UP000185608"/>
    </source>
</evidence>
<evidence type="ECO:0000256" key="5">
    <source>
        <dbReference type="SAM" id="MobiDB-lite"/>
    </source>
</evidence>
<reference evidence="7 8" key="1">
    <citation type="submission" date="2016-06" db="EMBL/GenBank/DDBJ databases">
        <title>Discovery of anaerobic lithoheterotrophic haloarchaeon capable of sulfur respiration by hydrogen and formate.</title>
        <authorList>
            <person name="Sorokin D.Y."/>
            <person name="Kublanov I.V."/>
            <person name="Roman P."/>
            <person name="Sinninghe Damste J.S."/>
            <person name="Golyshin P.N."/>
            <person name="Rojo D."/>
            <person name="Ciordia S."/>
            <person name="Mena Md.C."/>
            <person name="Ferrer M."/>
            <person name="Smedile F."/>
            <person name="Messina E."/>
            <person name="La Cono V."/>
            <person name="Yakimov M.M."/>
        </authorList>
    </citation>
    <scope>NUCLEOTIDE SEQUENCE [LARGE SCALE GENOMIC DNA]</scope>
    <source>
        <strain evidence="7 8">HTSR1</strain>
    </source>
</reference>
<dbReference type="SUPFAM" id="SSF54862">
    <property type="entry name" value="4Fe-4S ferredoxins"/>
    <property type="match status" value="1"/>
</dbReference>
<dbReference type="InterPro" id="IPR050954">
    <property type="entry name" value="ET_IronSulfur_Cluster-Binding"/>
</dbReference>
<sequence length="277" mass="30796">MVIDTESCFGCRACVEACKVENNTPRGAFWMHVFRYEEGEYPDVDQEFMPRPCQHCSEPSCVDVCPTGARFKREEDGIVLTNYDRCIGCRYCEVGCPYGVNYAQFQDAEKAQYGLPEGTGAGWYGSGDLQSEVADLDEQKPAWRDPDHDEPVKPGVPASGPQPTGVMSKCTFCVHRQDSEDTAGTTACAEVCAADAIKVGDMEDPNSDPRQYLKQNQGKSSWKLMEEKGLEPNIIYMGQKPSEDARPIEDADTFKDPDEAMEIEQNPPETRETEVGQ</sequence>
<dbReference type="CDD" id="cd10551">
    <property type="entry name" value="PsrB"/>
    <property type="match status" value="1"/>
</dbReference>
<dbReference type="PANTHER" id="PTHR43177:SF3">
    <property type="entry name" value="PROTEIN NRFC HOMOLOG"/>
    <property type="match status" value="1"/>
</dbReference>
<name>A0A1D8S3A7_9EURY</name>
<evidence type="ECO:0000313" key="7">
    <source>
        <dbReference type="EMBL" id="AOW79821.1"/>
    </source>
</evidence>
<evidence type="ECO:0000256" key="2">
    <source>
        <dbReference type="ARBA" id="ARBA00022723"/>
    </source>
</evidence>
<dbReference type="Gene3D" id="3.30.70.20">
    <property type="match status" value="2"/>
</dbReference>
<dbReference type="Proteomes" id="UP000185608">
    <property type="component" value="Chromosome"/>
</dbReference>
<evidence type="ECO:0000256" key="1">
    <source>
        <dbReference type="ARBA" id="ARBA00022485"/>
    </source>
</evidence>
<evidence type="ECO:0000256" key="4">
    <source>
        <dbReference type="ARBA" id="ARBA00023014"/>
    </source>
</evidence>
<feature type="domain" description="4Fe-4S ferredoxin-type" evidence="6">
    <location>
        <begin position="1"/>
        <end position="28"/>
    </location>
</feature>
<keyword evidence="4" id="KW-0411">Iron-sulfur</keyword>
<dbReference type="AlphaFoldDB" id="A0A1D8S3A7"/>
<dbReference type="InterPro" id="IPR017896">
    <property type="entry name" value="4Fe4S_Fe-S-bd"/>
</dbReference>
<feature type="compositionally biased region" description="Basic and acidic residues" evidence="5">
    <location>
        <begin position="241"/>
        <end position="258"/>
    </location>
</feature>
<dbReference type="GO" id="GO:0051539">
    <property type="term" value="F:4 iron, 4 sulfur cluster binding"/>
    <property type="evidence" value="ECO:0007669"/>
    <property type="project" value="UniProtKB-KW"/>
</dbReference>
<keyword evidence="1" id="KW-0004">4Fe-4S</keyword>
<feature type="region of interest" description="Disordered" evidence="5">
    <location>
        <begin position="141"/>
        <end position="161"/>
    </location>
</feature>
<dbReference type="PROSITE" id="PS00198">
    <property type="entry name" value="4FE4S_FER_1"/>
    <property type="match status" value="1"/>
</dbReference>
<organism evidence="7 8">
    <name type="scientific">Halodesulfurarchaeum formicicum</name>
    <dbReference type="NCBI Taxonomy" id="1873524"/>
    <lineage>
        <taxon>Archaea</taxon>
        <taxon>Methanobacteriati</taxon>
        <taxon>Methanobacteriota</taxon>
        <taxon>Stenosarchaea group</taxon>
        <taxon>Halobacteria</taxon>
        <taxon>Halobacteriales</taxon>
        <taxon>Halobacteriaceae</taxon>
        <taxon>Halodesulfurarchaeum</taxon>
    </lineage>
</organism>
<proteinExistence type="predicted"/>
<evidence type="ECO:0000256" key="3">
    <source>
        <dbReference type="ARBA" id="ARBA00023004"/>
    </source>
</evidence>
<keyword evidence="2" id="KW-0479">Metal-binding</keyword>
<dbReference type="GO" id="GO:0046872">
    <property type="term" value="F:metal ion binding"/>
    <property type="evidence" value="ECO:0007669"/>
    <property type="project" value="UniProtKB-KW"/>
</dbReference>
<feature type="domain" description="4Fe-4S ferredoxin-type" evidence="6">
    <location>
        <begin position="77"/>
        <end position="106"/>
    </location>
</feature>
<dbReference type="Pfam" id="PF00037">
    <property type="entry name" value="Fer4"/>
    <property type="match status" value="1"/>
</dbReference>
<feature type="compositionally biased region" description="Basic and acidic residues" evidence="5">
    <location>
        <begin position="141"/>
        <end position="152"/>
    </location>
</feature>
<dbReference type="Pfam" id="PF13247">
    <property type="entry name" value="Fer4_11"/>
    <property type="match status" value="1"/>
</dbReference>
<dbReference type="PROSITE" id="PS51379">
    <property type="entry name" value="4FE4S_FER_2"/>
    <property type="match status" value="3"/>
</dbReference>
<gene>
    <name evidence="7" type="ORF">HTSR_0628</name>
</gene>